<dbReference type="AlphaFoldDB" id="W7ETR6"/>
<protein>
    <submittedName>
        <fullName evidence="2">Uncharacterized protein</fullName>
    </submittedName>
</protein>
<name>W7ETR6_BIPV3</name>
<dbReference type="EMBL" id="KI968712">
    <property type="protein sequence ID" value="EUN29455.1"/>
    <property type="molecule type" value="Genomic_DNA"/>
</dbReference>
<accession>W7ETR6</accession>
<evidence type="ECO:0000313" key="3">
    <source>
        <dbReference type="Proteomes" id="UP000054337"/>
    </source>
</evidence>
<feature type="compositionally biased region" description="Polar residues" evidence="1">
    <location>
        <begin position="72"/>
        <end position="82"/>
    </location>
</feature>
<reference evidence="2 3" key="1">
    <citation type="journal article" date="2013" name="PLoS Genet.">
        <title>Comparative genome structure, secondary metabolite, and effector coding capacity across Cochliobolus pathogens.</title>
        <authorList>
            <person name="Condon B.J."/>
            <person name="Leng Y."/>
            <person name="Wu D."/>
            <person name="Bushley K.E."/>
            <person name="Ohm R.A."/>
            <person name="Otillar R."/>
            <person name="Martin J."/>
            <person name="Schackwitz W."/>
            <person name="Grimwood J."/>
            <person name="MohdZainudin N."/>
            <person name="Xue C."/>
            <person name="Wang R."/>
            <person name="Manning V.A."/>
            <person name="Dhillon B."/>
            <person name="Tu Z.J."/>
            <person name="Steffenson B.J."/>
            <person name="Salamov A."/>
            <person name="Sun H."/>
            <person name="Lowry S."/>
            <person name="LaButti K."/>
            <person name="Han J."/>
            <person name="Copeland A."/>
            <person name="Lindquist E."/>
            <person name="Barry K."/>
            <person name="Schmutz J."/>
            <person name="Baker S.E."/>
            <person name="Ciuffetti L.M."/>
            <person name="Grigoriev I.V."/>
            <person name="Zhong S."/>
            <person name="Turgeon B.G."/>
        </authorList>
    </citation>
    <scope>NUCLEOTIDE SEQUENCE [LARGE SCALE GENOMIC DNA]</scope>
    <source>
        <strain evidence="2 3">FI3</strain>
    </source>
</reference>
<evidence type="ECO:0000313" key="2">
    <source>
        <dbReference type="EMBL" id="EUN29455.1"/>
    </source>
</evidence>
<dbReference type="OrthoDB" id="10541236at2759"/>
<keyword evidence="3" id="KW-1185">Reference proteome</keyword>
<proteinExistence type="predicted"/>
<evidence type="ECO:0000256" key="1">
    <source>
        <dbReference type="SAM" id="MobiDB-lite"/>
    </source>
</evidence>
<dbReference type="HOGENOM" id="CLU_070362_0_0_1"/>
<dbReference type="RefSeq" id="XP_014559074.1">
    <property type="nucleotide sequence ID" value="XM_014703588.1"/>
</dbReference>
<dbReference type="GeneID" id="26255729"/>
<organism evidence="2 3">
    <name type="scientific">Bipolaris victoriae (strain FI3)</name>
    <name type="common">Victoria blight of oats agent</name>
    <name type="synonym">Cochliobolus victoriae</name>
    <dbReference type="NCBI Taxonomy" id="930091"/>
    <lineage>
        <taxon>Eukaryota</taxon>
        <taxon>Fungi</taxon>
        <taxon>Dikarya</taxon>
        <taxon>Ascomycota</taxon>
        <taxon>Pezizomycotina</taxon>
        <taxon>Dothideomycetes</taxon>
        <taxon>Pleosporomycetidae</taxon>
        <taxon>Pleosporales</taxon>
        <taxon>Pleosporineae</taxon>
        <taxon>Pleosporaceae</taxon>
        <taxon>Bipolaris</taxon>
    </lineage>
</organism>
<dbReference type="Proteomes" id="UP000054337">
    <property type="component" value="Unassembled WGS sequence"/>
</dbReference>
<sequence>MSAQALNPKHQPARLPAARNWACSYPATADTSPRYVHAYLPTDHVSTHAAPTSSSRGLAAAAANQARHTGTGTAIGATQSHSALRPGATTADLPRLRRRRACDRAVLATTLAEPLQPSPELSQRARAASSWHDAALGGRASCTCLPPNSLRPPSKSLACVPKGREDPDDGGRQCRLSAYILTHPAQALWNGRDSDLTKSYILADIRRADAVGSPIISSPYSCQSMVPIASLRPGFVVLRQAWRCTYWIASNE</sequence>
<feature type="region of interest" description="Disordered" evidence="1">
    <location>
        <begin position="72"/>
        <end position="92"/>
    </location>
</feature>
<gene>
    <name evidence="2" type="ORF">COCVIDRAFT_35594</name>
</gene>